<dbReference type="STRING" id="572547.Amico_0247"/>
<dbReference type="Proteomes" id="UP000002366">
    <property type="component" value="Chromosome"/>
</dbReference>
<evidence type="ECO:0000313" key="3">
    <source>
        <dbReference type="EMBL" id="ADE56392.1"/>
    </source>
</evidence>
<reference evidence="3 4" key="1">
    <citation type="journal article" date="2010" name="Stand. Genomic Sci.">
        <title>Complete genome sequence of Aminobacterium colombiense type strain (ALA-1).</title>
        <authorList>
            <person name="Chertkov O."/>
            <person name="Sikorski J."/>
            <person name="Brambilla E."/>
            <person name="Lapidus A."/>
            <person name="Copeland A."/>
            <person name="Glavina Del Rio T."/>
            <person name="Nolan M."/>
            <person name="Lucas S."/>
            <person name="Tice H."/>
            <person name="Cheng J.F."/>
            <person name="Han C."/>
            <person name="Detter J.C."/>
            <person name="Bruce D."/>
            <person name="Tapia R."/>
            <person name="Goodwin L."/>
            <person name="Pitluck S."/>
            <person name="Liolios K."/>
            <person name="Ivanova N."/>
            <person name="Mavromatis K."/>
            <person name="Ovchinnikova G."/>
            <person name="Pati A."/>
            <person name="Chen A."/>
            <person name="Palaniappan K."/>
            <person name="Land M."/>
            <person name="Hauser L."/>
            <person name="Chang Y.J."/>
            <person name="Jeffries C.D."/>
            <person name="Spring S."/>
            <person name="Rohde M."/>
            <person name="Goker M."/>
            <person name="Bristow J."/>
            <person name="Eisen J.A."/>
            <person name="Markowitz V."/>
            <person name="Hugenholtz P."/>
            <person name="Kyrpides N.C."/>
            <person name="Klenk H.P."/>
        </authorList>
    </citation>
    <scope>NUCLEOTIDE SEQUENCE [LARGE SCALE GENOMIC DNA]</scope>
    <source>
        <strain evidence="4">DSM 12261 / ALA-1</strain>
    </source>
</reference>
<accession>D5ECW0</accession>
<organism evidence="3 4">
    <name type="scientific">Aminobacterium colombiense (strain DSM 12261 / ALA-1)</name>
    <dbReference type="NCBI Taxonomy" id="572547"/>
    <lineage>
        <taxon>Bacteria</taxon>
        <taxon>Thermotogati</taxon>
        <taxon>Synergistota</taxon>
        <taxon>Synergistia</taxon>
        <taxon>Synergistales</taxon>
        <taxon>Aminobacteriaceae</taxon>
        <taxon>Aminobacterium</taxon>
    </lineage>
</organism>
<dbReference type="eggNOG" id="COG0693">
    <property type="taxonomic scope" value="Bacteria"/>
</dbReference>
<evidence type="ECO:0000259" key="2">
    <source>
        <dbReference type="Pfam" id="PF01965"/>
    </source>
</evidence>
<sequence>MTGREIIILVEENFHDLEFWYPYYRLIEDGYEPIVVAPVAPRHYTGKFGTIVEAAYTPQSLSENLPRGVVIPGGWAPDKLRMSGEIVSLVAQIYRSNGVVASICHGGSLLVSAGILKGKQVTSFASIKDDMELAGAIWVDEPVVTSEKLITSRKPSDLPFFTKALLEALQKK</sequence>
<dbReference type="RefSeq" id="WP_013047658.1">
    <property type="nucleotide sequence ID" value="NC_014011.1"/>
</dbReference>
<evidence type="ECO:0000313" key="4">
    <source>
        <dbReference type="Proteomes" id="UP000002366"/>
    </source>
</evidence>
<dbReference type="OrthoDB" id="9792284at2"/>
<dbReference type="Gene3D" id="3.40.50.880">
    <property type="match status" value="1"/>
</dbReference>
<dbReference type="InterPro" id="IPR006286">
    <property type="entry name" value="C56_PfpI-like"/>
</dbReference>
<dbReference type="KEGG" id="aco:Amico_0247"/>
<dbReference type="InterPro" id="IPR002818">
    <property type="entry name" value="DJ-1/PfpI"/>
</dbReference>
<protein>
    <submittedName>
        <fullName evidence="3">ThiJ/PfpI domain protein</fullName>
    </submittedName>
</protein>
<comment type="similarity">
    <text evidence="1">Belongs to the peptidase C56 family.</text>
</comment>
<dbReference type="SUPFAM" id="SSF52317">
    <property type="entry name" value="Class I glutamine amidotransferase-like"/>
    <property type="match status" value="1"/>
</dbReference>
<dbReference type="AlphaFoldDB" id="D5ECW0"/>
<dbReference type="PANTHER" id="PTHR42733">
    <property type="entry name" value="DJ-1 PROTEIN"/>
    <property type="match status" value="1"/>
</dbReference>
<keyword evidence="4" id="KW-1185">Reference proteome</keyword>
<gene>
    <name evidence="3" type="ordered locus">Amico_0247</name>
</gene>
<feature type="domain" description="DJ-1/PfpI" evidence="2">
    <location>
        <begin position="5"/>
        <end position="167"/>
    </location>
</feature>
<proteinExistence type="inferred from homology"/>
<dbReference type="HOGENOM" id="CLU_000445_44_4_0"/>
<dbReference type="InterPro" id="IPR029062">
    <property type="entry name" value="Class_I_gatase-like"/>
</dbReference>
<evidence type="ECO:0000256" key="1">
    <source>
        <dbReference type="ARBA" id="ARBA00008542"/>
    </source>
</evidence>
<name>D5ECW0_AMICL</name>
<dbReference type="PANTHER" id="PTHR42733:SF13">
    <property type="entry name" value="DJ-1_PFPI DOMAIN-CONTAINING PROTEIN"/>
    <property type="match status" value="1"/>
</dbReference>
<dbReference type="CDD" id="cd03134">
    <property type="entry name" value="GATase1_PfpI_like"/>
    <property type="match status" value="1"/>
</dbReference>
<dbReference type="Pfam" id="PF01965">
    <property type="entry name" value="DJ-1_PfpI"/>
    <property type="match status" value="1"/>
</dbReference>
<dbReference type="EMBL" id="CP001997">
    <property type="protein sequence ID" value="ADE56392.1"/>
    <property type="molecule type" value="Genomic_DNA"/>
</dbReference>
<dbReference type="PROSITE" id="PS51276">
    <property type="entry name" value="PEPTIDASE_C56_PFPI"/>
    <property type="match status" value="1"/>
</dbReference>